<sequence length="176" mass="18927">MLFAPFAPDAHGSSVDALIRPARAGDLPACAALSQHRNGGELDAWFGRLAVDLEDPEAHLVVAEVDGVVAGHAAARWLSVDQSLAHVVTDGWYLTGLLVDPARRRQGLGRRLVQARLDWLDARTDCSWYFAAASNPASLALHEPFGFAEVTRDFTVPGVTFAGGEGVLCVRHSFRV</sequence>
<keyword evidence="1 4" id="KW-0808">Transferase</keyword>
<dbReference type="OrthoDB" id="3254236at2"/>
<dbReference type="PANTHER" id="PTHR43072:SF51">
    <property type="entry name" value="ABC SUPERFAMILY TRANSPORT PROTEIN"/>
    <property type="match status" value="1"/>
</dbReference>
<dbReference type="Gene3D" id="3.40.630.30">
    <property type="match status" value="1"/>
</dbReference>
<name>A0A2A9CSD4_9ACTN</name>
<keyword evidence="5" id="KW-1185">Reference proteome</keyword>
<evidence type="ECO:0000313" key="5">
    <source>
        <dbReference type="Proteomes" id="UP000226079"/>
    </source>
</evidence>
<gene>
    <name evidence="4" type="ORF">ATK74_1911</name>
</gene>
<keyword evidence="2 4" id="KW-0012">Acyltransferase</keyword>
<evidence type="ECO:0000313" key="4">
    <source>
        <dbReference type="EMBL" id="PFG17344.1"/>
    </source>
</evidence>
<dbReference type="EMBL" id="PDJC01000001">
    <property type="protein sequence ID" value="PFG17344.1"/>
    <property type="molecule type" value="Genomic_DNA"/>
</dbReference>
<proteinExistence type="predicted"/>
<feature type="domain" description="N-acetyltransferase" evidence="3">
    <location>
        <begin position="17"/>
        <end position="176"/>
    </location>
</feature>
<evidence type="ECO:0000256" key="1">
    <source>
        <dbReference type="ARBA" id="ARBA00022679"/>
    </source>
</evidence>
<dbReference type="Proteomes" id="UP000226079">
    <property type="component" value="Unassembled WGS sequence"/>
</dbReference>
<comment type="caution">
    <text evidence="4">The sequence shown here is derived from an EMBL/GenBank/DDBJ whole genome shotgun (WGS) entry which is preliminary data.</text>
</comment>
<protein>
    <submittedName>
        <fullName evidence="4">L-amino acid N-acyltransferase YncA</fullName>
    </submittedName>
</protein>
<accession>A0A2A9CSD4</accession>
<dbReference type="PROSITE" id="PS51186">
    <property type="entry name" value="GNAT"/>
    <property type="match status" value="1"/>
</dbReference>
<dbReference type="GO" id="GO:0016747">
    <property type="term" value="F:acyltransferase activity, transferring groups other than amino-acyl groups"/>
    <property type="evidence" value="ECO:0007669"/>
    <property type="project" value="InterPro"/>
</dbReference>
<dbReference type="Pfam" id="PF00583">
    <property type="entry name" value="Acetyltransf_1"/>
    <property type="match status" value="1"/>
</dbReference>
<dbReference type="AlphaFoldDB" id="A0A2A9CSD4"/>
<dbReference type="SUPFAM" id="SSF55729">
    <property type="entry name" value="Acyl-CoA N-acyltransferases (Nat)"/>
    <property type="match status" value="1"/>
</dbReference>
<reference evidence="4 5" key="1">
    <citation type="submission" date="2017-10" db="EMBL/GenBank/DDBJ databases">
        <title>Sequencing the genomes of 1000 actinobacteria strains.</title>
        <authorList>
            <person name="Klenk H.-P."/>
        </authorList>
    </citation>
    <scope>NUCLEOTIDE SEQUENCE [LARGE SCALE GENOMIC DNA]</scope>
    <source>
        <strain evidence="4 5">DSM 15597</strain>
    </source>
</reference>
<dbReference type="InterPro" id="IPR000182">
    <property type="entry name" value="GNAT_dom"/>
</dbReference>
<evidence type="ECO:0000256" key="2">
    <source>
        <dbReference type="ARBA" id="ARBA00023315"/>
    </source>
</evidence>
<organism evidence="4 5">
    <name type="scientific">Propionicimonas paludicola</name>
    <dbReference type="NCBI Taxonomy" id="185243"/>
    <lineage>
        <taxon>Bacteria</taxon>
        <taxon>Bacillati</taxon>
        <taxon>Actinomycetota</taxon>
        <taxon>Actinomycetes</taxon>
        <taxon>Propionibacteriales</taxon>
        <taxon>Nocardioidaceae</taxon>
        <taxon>Propionicimonas</taxon>
    </lineage>
</organism>
<evidence type="ECO:0000259" key="3">
    <source>
        <dbReference type="PROSITE" id="PS51186"/>
    </source>
</evidence>
<dbReference type="InterPro" id="IPR016181">
    <property type="entry name" value="Acyl_CoA_acyltransferase"/>
</dbReference>
<dbReference type="RefSeq" id="WP_098460781.1">
    <property type="nucleotide sequence ID" value="NZ_PDJC01000001.1"/>
</dbReference>
<dbReference type="PANTHER" id="PTHR43072">
    <property type="entry name" value="N-ACETYLTRANSFERASE"/>
    <property type="match status" value="1"/>
</dbReference>